<gene>
    <name evidence="1" type="ORF">UFOPK1842_00938</name>
</gene>
<dbReference type="AlphaFoldDB" id="A0A6J6HN83"/>
<proteinExistence type="predicted"/>
<name>A0A6J6HN83_9ZZZZ</name>
<dbReference type="EMBL" id="CAEZUQ010000130">
    <property type="protein sequence ID" value="CAB4614023.1"/>
    <property type="molecule type" value="Genomic_DNA"/>
</dbReference>
<evidence type="ECO:0000313" key="1">
    <source>
        <dbReference type="EMBL" id="CAB4614023.1"/>
    </source>
</evidence>
<protein>
    <submittedName>
        <fullName evidence="1">Unannotated protein</fullName>
    </submittedName>
</protein>
<accession>A0A6J6HN83</accession>
<sequence>MIGSKRAASSAICEVSFVTSELAPPITPASARAELLSATTKSSGTRFRSWLSKVLIVLVVPARLITNEVSIFFASKAWSG</sequence>
<organism evidence="1">
    <name type="scientific">freshwater metagenome</name>
    <dbReference type="NCBI Taxonomy" id="449393"/>
    <lineage>
        <taxon>unclassified sequences</taxon>
        <taxon>metagenomes</taxon>
        <taxon>ecological metagenomes</taxon>
    </lineage>
</organism>
<reference evidence="1" key="1">
    <citation type="submission" date="2020-05" db="EMBL/GenBank/DDBJ databases">
        <authorList>
            <person name="Chiriac C."/>
            <person name="Salcher M."/>
            <person name="Ghai R."/>
            <person name="Kavagutti S V."/>
        </authorList>
    </citation>
    <scope>NUCLEOTIDE SEQUENCE</scope>
</reference>